<dbReference type="PANTHER" id="PTHR11439:SF524">
    <property type="entry name" value="RNA-DIRECTED DNA POLYMERASE, PROTEIN KINASE RLK-PELLE-DLSV FAMILY"/>
    <property type="match status" value="1"/>
</dbReference>
<reference evidence="3 4" key="2">
    <citation type="journal article" date="2017" name="Front. Plant Sci.">
        <title>Gene Classification and Mining of Molecular Markers Useful in Red Clover (Trifolium pratense) Breeding.</title>
        <authorList>
            <person name="Istvanek J."/>
            <person name="Dluhosova J."/>
            <person name="Dluhos P."/>
            <person name="Patkova L."/>
            <person name="Nedelnik J."/>
            <person name="Repkova J."/>
        </authorList>
    </citation>
    <scope>NUCLEOTIDE SEQUENCE [LARGE SCALE GENOMIC DNA]</scope>
    <source>
        <strain evidence="4">cv. Tatra</strain>
        <tissue evidence="3">Young leaves</tissue>
    </source>
</reference>
<dbReference type="CDD" id="cd09272">
    <property type="entry name" value="RNase_HI_RT_Ty1"/>
    <property type="match status" value="1"/>
</dbReference>
<evidence type="ECO:0000313" key="3">
    <source>
        <dbReference type="EMBL" id="PNX73373.1"/>
    </source>
</evidence>
<dbReference type="STRING" id="57577.A0A2K3L4C4"/>
<name>A0A2K3L4C4_TRIPR</name>
<dbReference type="AlphaFoldDB" id="A0A2K3L4C4"/>
<protein>
    <recommendedName>
        <fullName evidence="2">Reverse transcriptase Ty1/copia-type domain-containing protein</fullName>
    </recommendedName>
</protein>
<sequence length="527" mass="59862">MTNFSHDSSITTFPKFDEWFSEKINDVPIHEDHLGDPPKYLDFDFIDTPPPTLNPPSPPPSPIQNQQLDNDSDNDSSPIQNQNLDNYSSPPIETTTLPIPPPTRSSRDKRPPTYLTLVQRPLDANVVGSKWVFRTKLNEDGNIDRFKARLVAKGYTQIPGLDFGETFSPVIKAPTIRVILSLAVHFKWPLKQLDVKNAFLHGTLNERVYMEQPPDDIILTGNAPSFISHLVKQLHEKFALKDLGQLHYFLGIEIKHFCGGITISQTKYAHDLLQRENMLDASKINTLIASKPNELPDDNNPVDATEYHRLCGSLQYLTFTRPDLTHAVNLVCQHFQNPTRKDLRAVKRILRYIKGTLTHGLRYLNQSSLNLTAFCDADWAGCSTTRRSTTGFCIYFGSHCISWASKKQPTVSRSSAEAEYRALATTAAELTWLQYLLHDLGIPLEHRPLIFCDNQSAIHMSHNPVFHARTKHIAIDYHFIREKVTTGDLRLRYLPTTQQIADVFTKSLPKDSFSTFRRKLGVHSLSL</sequence>
<reference evidence="3 4" key="1">
    <citation type="journal article" date="2014" name="Am. J. Bot.">
        <title>Genome assembly and annotation for red clover (Trifolium pratense; Fabaceae).</title>
        <authorList>
            <person name="Istvanek J."/>
            <person name="Jaros M."/>
            <person name="Krenek A."/>
            <person name="Repkova J."/>
        </authorList>
    </citation>
    <scope>NUCLEOTIDE SEQUENCE [LARGE SCALE GENOMIC DNA]</scope>
    <source>
        <strain evidence="4">cv. Tatra</strain>
        <tissue evidence="3">Young leaves</tissue>
    </source>
</reference>
<dbReference type="InterPro" id="IPR013103">
    <property type="entry name" value="RVT_2"/>
</dbReference>
<dbReference type="EMBL" id="ASHM01025947">
    <property type="protein sequence ID" value="PNX73373.1"/>
    <property type="molecule type" value="Genomic_DNA"/>
</dbReference>
<evidence type="ECO:0000259" key="2">
    <source>
        <dbReference type="Pfam" id="PF07727"/>
    </source>
</evidence>
<feature type="compositionally biased region" description="Low complexity" evidence="1">
    <location>
        <begin position="63"/>
        <end position="97"/>
    </location>
</feature>
<dbReference type="Pfam" id="PF07727">
    <property type="entry name" value="RVT_2"/>
    <property type="match status" value="2"/>
</dbReference>
<feature type="domain" description="Reverse transcriptase Ty1/copia-type" evidence="2">
    <location>
        <begin position="215"/>
        <end position="286"/>
    </location>
</feature>
<feature type="region of interest" description="Disordered" evidence="1">
    <location>
        <begin position="38"/>
        <end position="113"/>
    </location>
</feature>
<evidence type="ECO:0000256" key="1">
    <source>
        <dbReference type="SAM" id="MobiDB-lite"/>
    </source>
</evidence>
<comment type="caution">
    <text evidence="3">The sequence shown here is derived from an EMBL/GenBank/DDBJ whole genome shotgun (WGS) entry which is preliminary data.</text>
</comment>
<dbReference type="Proteomes" id="UP000236291">
    <property type="component" value="Unassembled WGS sequence"/>
</dbReference>
<feature type="compositionally biased region" description="Pro residues" evidence="1">
    <location>
        <begin position="48"/>
        <end position="62"/>
    </location>
</feature>
<feature type="domain" description="Reverse transcriptase Ty1/copia-type" evidence="2">
    <location>
        <begin position="116"/>
        <end position="214"/>
    </location>
</feature>
<proteinExistence type="predicted"/>
<organism evidence="3 4">
    <name type="scientific">Trifolium pratense</name>
    <name type="common">Red clover</name>
    <dbReference type="NCBI Taxonomy" id="57577"/>
    <lineage>
        <taxon>Eukaryota</taxon>
        <taxon>Viridiplantae</taxon>
        <taxon>Streptophyta</taxon>
        <taxon>Embryophyta</taxon>
        <taxon>Tracheophyta</taxon>
        <taxon>Spermatophyta</taxon>
        <taxon>Magnoliopsida</taxon>
        <taxon>eudicotyledons</taxon>
        <taxon>Gunneridae</taxon>
        <taxon>Pentapetalae</taxon>
        <taxon>rosids</taxon>
        <taxon>fabids</taxon>
        <taxon>Fabales</taxon>
        <taxon>Fabaceae</taxon>
        <taxon>Papilionoideae</taxon>
        <taxon>50 kb inversion clade</taxon>
        <taxon>NPAAA clade</taxon>
        <taxon>Hologalegina</taxon>
        <taxon>IRL clade</taxon>
        <taxon>Trifolieae</taxon>
        <taxon>Trifolium</taxon>
    </lineage>
</organism>
<evidence type="ECO:0000313" key="4">
    <source>
        <dbReference type="Proteomes" id="UP000236291"/>
    </source>
</evidence>
<dbReference type="SUPFAM" id="SSF56672">
    <property type="entry name" value="DNA/RNA polymerases"/>
    <property type="match status" value="1"/>
</dbReference>
<gene>
    <name evidence="3" type="ORF">L195_g029273</name>
</gene>
<dbReference type="InterPro" id="IPR043502">
    <property type="entry name" value="DNA/RNA_pol_sf"/>
</dbReference>
<accession>A0A2K3L4C4</accession>
<feature type="non-terminal residue" evidence="3">
    <location>
        <position position="527"/>
    </location>
</feature>
<dbReference type="PANTHER" id="PTHR11439">
    <property type="entry name" value="GAG-POL-RELATED RETROTRANSPOSON"/>
    <property type="match status" value="1"/>
</dbReference>